<protein>
    <recommendedName>
        <fullName evidence="2">diguanylate cyclase</fullName>
        <ecNumber evidence="2">2.7.7.65</ecNumber>
    </recommendedName>
</protein>
<dbReference type="Gene3D" id="2.60.40.2380">
    <property type="match status" value="1"/>
</dbReference>
<evidence type="ECO:0000259" key="6">
    <source>
        <dbReference type="PROSITE" id="PS50887"/>
    </source>
</evidence>
<comment type="cofactor">
    <cofactor evidence="1">
        <name>Mg(2+)</name>
        <dbReference type="ChEBI" id="CHEBI:18420"/>
    </cofactor>
</comment>
<dbReference type="KEGG" id="saes:HBH39_02165"/>
<feature type="transmembrane region" description="Helical" evidence="5">
    <location>
        <begin position="373"/>
        <end position="392"/>
    </location>
</feature>
<dbReference type="InterPro" id="IPR029787">
    <property type="entry name" value="Nucleotide_cyclase"/>
</dbReference>
<dbReference type="Pfam" id="PF07695">
    <property type="entry name" value="7TMR-DISM_7TM"/>
    <property type="match status" value="1"/>
</dbReference>
<name>A0A6G9QNA9_9GAMM</name>
<dbReference type="EC" id="2.7.7.65" evidence="2"/>
<dbReference type="EMBL" id="CP050313">
    <property type="protein sequence ID" value="QIR16074.1"/>
    <property type="molecule type" value="Genomic_DNA"/>
</dbReference>
<evidence type="ECO:0000256" key="4">
    <source>
        <dbReference type="SAM" id="Coils"/>
    </source>
</evidence>
<dbReference type="InterPro" id="IPR050469">
    <property type="entry name" value="Diguanylate_Cyclase"/>
</dbReference>
<keyword evidence="8" id="KW-1185">Reference proteome</keyword>
<dbReference type="Pfam" id="PF07696">
    <property type="entry name" value="7TMR-DISMED2"/>
    <property type="match status" value="1"/>
</dbReference>
<dbReference type="GO" id="GO:0005886">
    <property type="term" value="C:plasma membrane"/>
    <property type="evidence" value="ECO:0007669"/>
    <property type="project" value="TreeGrafter"/>
</dbReference>
<sequence>MLTLVNSAQANSEALTANASTPQVNEQQTPLRLTKSSISKIDLFDWLYIQSQRNIKQLEQVKLQPNQSWRKLSKRDLQLVGASDLWLSLSIFSPTDYQTKIIALDNPLLDSAVIYHHINGQLIKTTKWGDTLPFYYRPLESNTFLYSFDLKPNEMHQFYIKVDTHGSRQLPLTLWSPNDLTQMIETKNLGYGLQIGLLVAIGLFSLFIALATHSYSYSYYTGYVLGLALLISTIHGVAFRYLWPNMPMLQQVISPILIPFIMGFSLMFTEKVLLLKYNNLSMLRICRILAALCFSLSFILPFINYNLAVYILFGVITIVCVMLAVFSISQMWAGKPYARLYGLGRITLLLSCILTGMLYIGMINLNMDIQTPVMLGLTVEVITMAAVLAIRYHDERKSKMKIQQQALEQAERLRESREESLRAEAEANERLEQMVQERTLELEITLRELNEVNQKLTEQTTTDSLTGVKNRAMFDRRLIAEGRISRRQQTPMALLMIDIDRFKNINDKHGHLAGDYAIKTIAHALSENLKRPTDLVSRFGGEEFAIILPNTDETGALQVAEVIRNAVDSFTIHWDNNDIPLTVSIGVSVAVIESDKHPTALLEHADKALYLAKRSGRNQVCMYQQETDENKIT</sequence>
<gene>
    <name evidence="7" type="ORF">HBH39_02165</name>
</gene>
<dbReference type="PANTHER" id="PTHR45138">
    <property type="entry name" value="REGULATORY COMPONENTS OF SENSORY TRANSDUCTION SYSTEM"/>
    <property type="match status" value="1"/>
</dbReference>
<dbReference type="NCBIfam" id="TIGR00254">
    <property type="entry name" value="GGDEF"/>
    <property type="match status" value="1"/>
</dbReference>
<dbReference type="InterPro" id="IPR011623">
    <property type="entry name" value="7TMR_DISM_rcpt_extracell_dom1"/>
</dbReference>
<proteinExistence type="predicted"/>
<dbReference type="GO" id="GO:1902201">
    <property type="term" value="P:negative regulation of bacterial-type flagellum-dependent cell motility"/>
    <property type="evidence" value="ECO:0007669"/>
    <property type="project" value="TreeGrafter"/>
</dbReference>
<dbReference type="InterPro" id="IPR043128">
    <property type="entry name" value="Rev_trsase/Diguanyl_cyclase"/>
</dbReference>
<accession>A0A6G9QNA9</accession>
<evidence type="ECO:0000256" key="3">
    <source>
        <dbReference type="ARBA" id="ARBA00034247"/>
    </source>
</evidence>
<dbReference type="SMART" id="SM00267">
    <property type="entry name" value="GGDEF"/>
    <property type="match status" value="1"/>
</dbReference>
<dbReference type="PROSITE" id="PS50887">
    <property type="entry name" value="GGDEF"/>
    <property type="match status" value="1"/>
</dbReference>
<dbReference type="GO" id="GO:0052621">
    <property type="term" value="F:diguanylate cyclase activity"/>
    <property type="evidence" value="ECO:0007669"/>
    <property type="project" value="UniProtKB-EC"/>
</dbReference>
<dbReference type="InterPro" id="IPR000160">
    <property type="entry name" value="GGDEF_dom"/>
</dbReference>
<dbReference type="CDD" id="cd01949">
    <property type="entry name" value="GGDEF"/>
    <property type="match status" value="1"/>
</dbReference>
<keyword evidence="4" id="KW-0175">Coiled coil</keyword>
<dbReference type="GO" id="GO:0043709">
    <property type="term" value="P:cell adhesion involved in single-species biofilm formation"/>
    <property type="evidence" value="ECO:0007669"/>
    <property type="project" value="TreeGrafter"/>
</dbReference>
<evidence type="ECO:0000313" key="8">
    <source>
        <dbReference type="Proteomes" id="UP000502608"/>
    </source>
</evidence>
<feature type="coiled-coil region" evidence="4">
    <location>
        <begin position="399"/>
        <end position="459"/>
    </location>
</feature>
<dbReference type="Gene3D" id="3.30.70.270">
    <property type="match status" value="1"/>
</dbReference>
<keyword evidence="5" id="KW-1133">Transmembrane helix</keyword>
<feature type="transmembrane region" description="Helical" evidence="5">
    <location>
        <begin position="281"/>
        <end position="303"/>
    </location>
</feature>
<feature type="transmembrane region" description="Helical" evidence="5">
    <location>
        <begin position="223"/>
        <end position="243"/>
    </location>
</feature>
<feature type="transmembrane region" description="Helical" evidence="5">
    <location>
        <begin position="340"/>
        <end position="361"/>
    </location>
</feature>
<evidence type="ECO:0000256" key="5">
    <source>
        <dbReference type="SAM" id="Phobius"/>
    </source>
</evidence>
<evidence type="ECO:0000256" key="2">
    <source>
        <dbReference type="ARBA" id="ARBA00012528"/>
    </source>
</evidence>
<dbReference type="Proteomes" id="UP000502608">
    <property type="component" value="Chromosome"/>
</dbReference>
<dbReference type="SUPFAM" id="SSF55073">
    <property type="entry name" value="Nucleotide cyclase"/>
    <property type="match status" value="1"/>
</dbReference>
<dbReference type="PANTHER" id="PTHR45138:SF9">
    <property type="entry name" value="DIGUANYLATE CYCLASE DGCM-RELATED"/>
    <property type="match status" value="1"/>
</dbReference>
<reference evidence="7 8" key="1">
    <citation type="submission" date="2020-03" db="EMBL/GenBank/DDBJ databases">
        <title>Complete genome sequence of Shewanella sp.</title>
        <authorList>
            <person name="Kim Y.-S."/>
            <person name="Kim S.-J."/>
            <person name="Jung H.-K."/>
            <person name="Kim K.-H."/>
        </authorList>
    </citation>
    <scope>NUCLEOTIDE SEQUENCE [LARGE SCALE GENOMIC DNA]</scope>
    <source>
        <strain evidence="7 8">PN3F2</strain>
    </source>
</reference>
<dbReference type="AlphaFoldDB" id="A0A6G9QNA9"/>
<keyword evidence="5" id="KW-0472">Membrane</keyword>
<organism evidence="7 8">
    <name type="scientific">Shewanella aestuarii</name>
    <dbReference type="NCBI Taxonomy" id="1028752"/>
    <lineage>
        <taxon>Bacteria</taxon>
        <taxon>Pseudomonadati</taxon>
        <taxon>Pseudomonadota</taxon>
        <taxon>Gammaproteobacteria</taxon>
        <taxon>Alteromonadales</taxon>
        <taxon>Shewanellaceae</taxon>
        <taxon>Shewanella</taxon>
    </lineage>
</organism>
<evidence type="ECO:0000256" key="1">
    <source>
        <dbReference type="ARBA" id="ARBA00001946"/>
    </source>
</evidence>
<evidence type="ECO:0000313" key="7">
    <source>
        <dbReference type="EMBL" id="QIR16074.1"/>
    </source>
</evidence>
<feature type="domain" description="GGDEF" evidence="6">
    <location>
        <begin position="490"/>
        <end position="625"/>
    </location>
</feature>
<feature type="transmembrane region" description="Helical" evidence="5">
    <location>
        <begin position="249"/>
        <end position="269"/>
    </location>
</feature>
<dbReference type="Pfam" id="PF00990">
    <property type="entry name" value="GGDEF"/>
    <property type="match status" value="1"/>
</dbReference>
<feature type="transmembrane region" description="Helical" evidence="5">
    <location>
        <begin position="309"/>
        <end position="328"/>
    </location>
</feature>
<feature type="transmembrane region" description="Helical" evidence="5">
    <location>
        <begin position="191"/>
        <end position="211"/>
    </location>
</feature>
<dbReference type="InterPro" id="IPR011622">
    <property type="entry name" value="7TMR_DISM_rcpt_extracell_dom2"/>
</dbReference>
<dbReference type="FunFam" id="3.30.70.270:FF:000001">
    <property type="entry name" value="Diguanylate cyclase domain protein"/>
    <property type="match status" value="1"/>
</dbReference>
<keyword evidence="5" id="KW-0812">Transmembrane</keyword>
<comment type="catalytic activity">
    <reaction evidence="3">
        <text>2 GTP = 3',3'-c-di-GMP + 2 diphosphate</text>
        <dbReference type="Rhea" id="RHEA:24898"/>
        <dbReference type="ChEBI" id="CHEBI:33019"/>
        <dbReference type="ChEBI" id="CHEBI:37565"/>
        <dbReference type="ChEBI" id="CHEBI:58805"/>
        <dbReference type="EC" id="2.7.7.65"/>
    </reaction>
</comment>